<dbReference type="InterPro" id="IPR001478">
    <property type="entry name" value="PDZ"/>
</dbReference>
<evidence type="ECO:0000313" key="4">
    <source>
        <dbReference type="Proteomes" id="UP000249873"/>
    </source>
</evidence>
<dbReference type="PROSITE" id="PS50106">
    <property type="entry name" value="PDZ"/>
    <property type="match status" value="1"/>
</dbReference>
<dbReference type="Pfam" id="PF00595">
    <property type="entry name" value="PDZ"/>
    <property type="match status" value="1"/>
</dbReference>
<feature type="chain" id="PRO_5016359002" evidence="1">
    <location>
        <begin position="26"/>
        <end position="427"/>
    </location>
</feature>
<feature type="signal peptide" evidence="1">
    <location>
        <begin position="1"/>
        <end position="25"/>
    </location>
</feature>
<sequence>MKKLSSITALMLTSILMVFSMNTMAQFWKKKSKKVENYGFHINGGKKFYSIPFKVYSNLIVVPVVLDDSDTLNFILDTGVSSIFITEPSVAEKLGLEYVREVAIYGAGEGESLLAKVSIDHEFKLGKITGYRQNVVVLSEDILHLSEFMGVPIHGIFGHSLFENFVVTIDFSNFVMTVRQVDGFKFRRRYGDKYPIVVTESKPYTDAIRITEGGNPERTVRMVIDTGAGHALLLNSEEGHIQLPEKVIRANLGRGLNGEIFGNIGRIPKVSIGKYELNNVIASFPDSLAFSMKFPPTDDNRQGSIGGEFLRRFKVTLNYSEGYMALKPIRKRINQPFDHDMSGLDIRAQKDNLSRLYVVDVIDGSPGYVAGLRAKDEIVFINNDHVDKLTLAGIYRLLSRKEGKLIEIFYRRDGVLTFTTFKLKRAI</sequence>
<reference evidence="3 4" key="1">
    <citation type="submission" date="2018-05" db="EMBL/GenBank/DDBJ databases">
        <title>Complete genome sequence of Arcticibacterium luteifluviistationis SM1504T, a cytophagaceae bacterium isolated from Arctic surface seawater.</title>
        <authorList>
            <person name="Li Y."/>
            <person name="Qin Q.-L."/>
        </authorList>
    </citation>
    <scope>NUCLEOTIDE SEQUENCE [LARGE SCALE GENOMIC DNA]</scope>
    <source>
        <strain evidence="3 4">SM1504</strain>
    </source>
</reference>
<accession>A0A2Z4G8P8</accession>
<dbReference type="RefSeq" id="WP_111370465.1">
    <property type="nucleotide sequence ID" value="NZ_CP029480.1"/>
</dbReference>
<evidence type="ECO:0000256" key="1">
    <source>
        <dbReference type="SAM" id="SignalP"/>
    </source>
</evidence>
<name>A0A2Z4G8P8_9BACT</name>
<keyword evidence="1" id="KW-0732">Signal</keyword>
<organism evidence="3 4">
    <name type="scientific">Arcticibacterium luteifluviistationis</name>
    <dbReference type="NCBI Taxonomy" id="1784714"/>
    <lineage>
        <taxon>Bacteria</taxon>
        <taxon>Pseudomonadati</taxon>
        <taxon>Bacteroidota</taxon>
        <taxon>Cytophagia</taxon>
        <taxon>Cytophagales</taxon>
        <taxon>Leadbetterellaceae</taxon>
        <taxon>Arcticibacterium</taxon>
    </lineage>
</organism>
<proteinExistence type="predicted"/>
<dbReference type="OrthoDB" id="3521766at2"/>
<dbReference type="SUPFAM" id="SSF50156">
    <property type="entry name" value="PDZ domain-like"/>
    <property type="match status" value="1"/>
</dbReference>
<gene>
    <name evidence="3" type="ORF">DJ013_03925</name>
</gene>
<dbReference type="Gene3D" id="2.40.70.10">
    <property type="entry name" value="Acid Proteases"/>
    <property type="match status" value="2"/>
</dbReference>
<feature type="domain" description="PDZ" evidence="2">
    <location>
        <begin position="343"/>
        <end position="413"/>
    </location>
</feature>
<dbReference type="InterPro" id="IPR036034">
    <property type="entry name" value="PDZ_sf"/>
</dbReference>
<evidence type="ECO:0000259" key="2">
    <source>
        <dbReference type="PROSITE" id="PS50106"/>
    </source>
</evidence>
<dbReference type="EMBL" id="CP029480">
    <property type="protein sequence ID" value="AWV97363.1"/>
    <property type="molecule type" value="Genomic_DNA"/>
</dbReference>
<dbReference type="AlphaFoldDB" id="A0A2Z4G8P8"/>
<keyword evidence="4" id="KW-1185">Reference proteome</keyword>
<protein>
    <submittedName>
        <fullName evidence="3">Signal protein PDZ</fullName>
    </submittedName>
</protein>
<dbReference type="Proteomes" id="UP000249873">
    <property type="component" value="Chromosome"/>
</dbReference>
<dbReference type="InterPro" id="IPR021109">
    <property type="entry name" value="Peptidase_aspartic_dom_sf"/>
</dbReference>
<dbReference type="KEGG" id="als:DJ013_03925"/>
<dbReference type="Pfam" id="PF13650">
    <property type="entry name" value="Asp_protease_2"/>
    <property type="match status" value="2"/>
</dbReference>
<dbReference type="SMART" id="SM00228">
    <property type="entry name" value="PDZ"/>
    <property type="match status" value="1"/>
</dbReference>
<dbReference type="Gene3D" id="2.30.42.10">
    <property type="match status" value="1"/>
</dbReference>
<evidence type="ECO:0000313" key="3">
    <source>
        <dbReference type="EMBL" id="AWV97363.1"/>
    </source>
</evidence>